<evidence type="ECO:0000256" key="3">
    <source>
        <dbReference type="SAM" id="SignalP"/>
    </source>
</evidence>
<keyword evidence="2" id="KW-1133">Transmembrane helix</keyword>
<evidence type="ECO:0000313" key="5">
    <source>
        <dbReference type="EMBL" id="SOD81165.1"/>
    </source>
</evidence>
<dbReference type="Proteomes" id="UP000219452">
    <property type="component" value="Unassembled WGS sequence"/>
</dbReference>
<organism evidence="5 6">
    <name type="scientific">Spirosoma fluviale</name>
    <dbReference type="NCBI Taxonomy" id="1597977"/>
    <lineage>
        <taxon>Bacteria</taxon>
        <taxon>Pseudomonadati</taxon>
        <taxon>Bacteroidota</taxon>
        <taxon>Cytophagia</taxon>
        <taxon>Cytophagales</taxon>
        <taxon>Cytophagaceae</taxon>
        <taxon>Spirosoma</taxon>
    </lineage>
</organism>
<feature type="chain" id="PRO_5012267571" evidence="3">
    <location>
        <begin position="20"/>
        <end position="274"/>
    </location>
</feature>
<feature type="domain" description="Polysaccharide export protein N-terminal" evidence="4">
    <location>
        <begin position="55"/>
        <end position="150"/>
    </location>
</feature>
<proteinExistence type="predicted"/>
<accession>A0A286FD55</accession>
<keyword evidence="6" id="KW-1185">Reference proteome</keyword>
<dbReference type="OrthoDB" id="662756at2"/>
<evidence type="ECO:0000259" key="4">
    <source>
        <dbReference type="Pfam" id="PF02563"/>
    </source>
</evidence>
<feature type="signal peptide" evidence="3">
    <location>
        <begin position="1"/>
        <end position="19"/>
    </location>
</feature>
<name>A0A286FD55_9BACT</name>
<gene>
    <name evidence="5" type="ORF">SAMN06269250_1696</name>
</gene>
<feature type="transmembrane region" description="Helical" evidence="2">
    <location>
        <begin position="254"/>
        <end position="272"/>
    </location>
</feature>
<keyword evidence="1 3" id="KW-0732">Signal</keyword>
<evidence type="ECO:0000313" key="6">
    <source>
        <dbReference type="Proteomes" id="UP000219452"/>
    </source>
</evidence>
<evidence type="ECO:0000256" key="1">
    <source>
        <dbReference type="ARBA" id="ARBA00022729"/>
    </source>
</evidence>
<protein>
    <submittedName>
        <fullName evidence="5">Polysaccharide export outer membrane protein</fullName>
    </submittedName>
</protein>
<dbReference type="GO" id="GO:0015159">
    <property type="term" value="F:polysaccharide transmembrane transporter activity"/>
    <property type="evidence" value="ECO:0007669"/>
    <property type="project" value="InterPro"/>
</dbReference>
<dbReference type="AlphaFoldDB" id="A0A286FD55"/>
<dbReference type="InterPro" id="IPR049712">
    <property type="entry name" value="Poly_export"/>
</dbReference>
<dbReference type="Gene3D" id="3.30.1950.10">
    <property type="entry name" value="wza like domain"/>
    <property type="match status" value="1"/>
</dbReference>
<dbReference type="Gene3D" id="3.10.560.10">
    <property type="entry name" value="Outer membrane lipoprotein wza domain like"/>
    <property type="match status" value="1"/>
</dbReference>
<keyword evidence="2" id="KW-0472">Membrane</keyword>
<dbReference type="InterPro" id="IPR003715">
    <property type="entry name" value="Poly_export_N"/>
</dbReference>
<sequence length="274" mass="30331">MYKTLRVFGRLTVVLVFSAQLLSCVSTKPPKLEYFQSDNPQFPALIETVVPQVSYIKKGDILGIIVSTLNKESNEILNFSNVNTLPVSAFSGAGVGGGSQPLGFPVDSSGSVFMPIIGKQRVAGLTLEMAESKIKTVLEQTLKEPSVNIRFMNHKFSMLGEVNQVGTFNLLDDQTTILDALAACGDLTLYGKRDSVTVIRINNGMREIGRVNLRSREVFKSPYFYLQNGDIVYVEPTKDKEIPFRQLNPNLQRIPVYLGLFTSVISLIALFSRL</sequence>
<dbReference type="RefSeq" id="WP_097125307.1">
    <property type="nucleotide sequence ID" value="NZ_OCNH01000001.1"/>
</dbReference>
<dbReference type="Pfam" id="PF02563">
    <property type="entry name" value="Poly_export"/>
    <property type="match status" value="1"/>
</dbReference>
<evidence type="ECO:0000256" key="2">
    <source>
        <dbReference type="SAM" id="Phobius"/>
    </source>
</evidence>
<reference evidence="6" key="1">
    <citation type="submission" date="2017-09" db="EMBL/GenBank/DDBJ databases">
        <authorList>
            <person name="Varghese N."/>
            <person name="Submissions S."/>
        </authorList>
    </citation>
    <scope>NUCLEOTIDE SEQUENCE [LARGE SCALE GENOMIC DNA]</scope>
    <source>
        <strain evidence="6">DSM 29961</strain>
    </source>
</reference>
<dbReference type="PANTHER" id="PTHR33619:SF3">
    <property type="entry name" value="POLYSACCHARIDE EXPORT PROTEIN GFCE-RELATED"/>
    <property type="match status" value="1"/>
</dbReference>
<dbReference type="PANTHER" id="PTHR33619">
    <property type="entry name" value="POLYSACCHARIDE EXPORT PROTEIN GFCE-RELATED"/>
    <property type="match status" value="1"/>
</dbReference>
<dbReference type="EMBL" id="OCNH01000001">
    <property type="protein sequence ID" value="SOD81165.1"/>
    <property type="molecule type" value="Genomic_DNA"/>
</dbReference>
<keyword evidence="2" id="KW-0812">Transmembrane</keyword>